<organism evidence="15 16">
    <name type="scientific">Caenorhabditis elegans</name>
    <dbReference type="NCBI Taxonomy" id="6239"/>
    <lineage>
        <taxon>Eukaryota</taxon>
        <taxon>Metazoa</taxon>
        <taxon>Ecdysozoa</taxon>
        <taxon>Nematoda</taxon>
        <taxon>Chromadorea</taxon>
        <taxon>Rhabditida</taxon>
        <taxon>Rhabditina</taxon>
        <taxon>Rhabditomorpha</taxon>
        <taxon>Rhabditoidea</taxon>
        <taxon>Rhabditidae</taxon>
        <taxon>Peloderinae</taxon>
        <taxon>Caenorhabditis</taxon>
    </lineage>
</organism>
<dbReference type="InterPro" id="IPR013088">
    <property type="entry name" value="Znf_NHR/GATA"/>
</dbReference>
<dbReference type="InParanoid" id="O61854"/>
<dbReference type="OMA" id="ERANCKA"/>
<feature type="region of interest" description="Disordered" evidence="12">
    <location>
        <begin position="1"/>
        <end position="23"/>
    </location>
</feature>
<keyword evidence="4 11" id="KW-0863">Zinc-finger</keyword>
<evidence type="ECO:0000256" key="9">
    <source>
        <dbReference type="ARBA" id="ARBA00023170"/>
    </source>
</evidence>
<keyword evidence="16" id="KW-1185">Reference proteome</keyword>
<proteinExistence type="inferred from homology"/>
<dbReference type="WormBase" id="F33E11.1a">
    <property type="protein sequence ID" value="CE17759"/>
    <property type="gene ID" value="WBGene00003614"/>
    <property type="gene designation" value="nhr-15"/>
</dbReference>
<evidence type="ECO:0000256" key="8">
    <source>
        <dbReference type="ARBA" id="ARBA00023163"/>
    </source>
</evidence>
<evidence type="ECO:0000256" key="12">
    <source>
        <dbReference type="SAM" id="MobiDB-lite"/>
    </source>
</evidence>
<dbReference type="HOGENOM" id="CLU_007368_3_0_1"/>
<keyword evidence="5 11" id="KW-0862">Zinc</keyword>
<dbReference type="STRING" id="6239.F33E11.1a.1"/>
<dbReference type="GO" id="GO:0003700">
    <property type="term" value="F:DNA-binding transcription factor activity"/>
    <property type="evidence" value="ECO:0007669"/>
    <property type="project" value="InterPro"/>
</dbReference>
<dbReference type="eggNOG" id="ENOG502TGA0">
    <property type="taxonomic scope" value="Eukaryota"/>
</dbReference>
<evidence type="ECO:0000256" key="5">
    <source>
        <dbReference type="ARBA" id="ARBA00022833"/>
    </source>
</evidence>
<dbReference type="SMR" id="O61854"/>
<dbReference type="RefSeq" id="NP_001379919.1">
    <property type="nucleotide sequence ID" value="NM_001392465.1"/>
</dbReference>
<dbReference type="SUPFAM" id="SSF48508">
    <property type="entry name" value="Nuclear receptor ligand-binding domain"/>
    <property type="match status" value="1"/>
</dbReference>
<sequence>MYSEYSPTSSSSSSGSPVEFKPDKSQLNSSEKCAICGNLAFCYNYGVLSCNACKMFFRRVEVDRITYHCKYWDRCYDGQEFVNVKKFSKRCRACRYQRCLQVGMKYICPGKLELELLNRVDDETCSLIKTLLLMDSNRRHKIANFYTPDDLTLVEIVKNNKKSRMVTKSATQMITVHDWTLLGLYVTIEMFLSMEFMGSIDNEDKIILLRNFSFKSVILNSAMRSYSSKVDRVTTPDGIDVYPDFMLRMFSPEFVIGIRSRLIARLAELKVTDEEHMLLNVLLFCDAALHNLSEKAVTTISKYQQMYSSVLLQYCLHRYQQSGPSRFADLLSLCHVVNRASEDVQHLTTIIQLHQPKTEYKQLFVDVCHRL</sequence>
<dbReference type="UCSC" id="F33E11.1">
    <property type="organism name" value="c. elegans"/>
</dbReference>
<evidence type="ECO:0000313" key="15">
    <source>
        <dbReference type="EMBL" id="CCD70452.1"/>
    </source>
</evidence>
<accession>O61854</accession>
<dbReference type="Gene3D" id="3.30.50.10">
    <property type="entry name" value="Erythroid Transcription Factor GATA-1, subunit A"/>
    <property type="match status" value="1"/>
</dbReference>
<keyword evidence="8 11" id="KW-0804">Transcription</keyword>
<dbReference type="AGR" id="WB:WBGene00003614"/>
<reference evidence="15 16" key="1">
    <citation type="journal article" date="1998" name="Science">
        <title>Genome sequence of the nematode C. elegans: a platform for investigating biology.</title>
        <authorList>
            <consortium name="The C. elegans sequencing consortium"/>
            <person name="Sulson J.E."/>
            <person name="Waterston R."/>
        </authorList>
    </citation>
    <scope>NUCLEOTIDE SEQUENCE [LARGE SCALE GENOMIC DNA]</scope>
    <source>
        <strain evidence="15 16">Bristol N2</strain>
    </source>
</reference>
<evidence type="ECO:0000313" key="17">
    <source>
        <dbReference type="WormBase" id="F33E11.1a"/>
    </source>
</evidence>
<dbReference type="OrthoDB" id="6355676at2759"/>
<feature type="compositionally biased region" description="Low complexity" evidence="12">
    <location>
        <begin position="1"/>
        <end position="16"/>
    </location>
</feature>
<evidence type="ECO:0000259" key="14">
    <source>
        <dbReference type="PROSITE" id="PS51843"/>
    </source>
</evidence>
<evidence type="ECO:0000313" key="16">
    <source>
        <dbReference type="Proteomes" id="UP000001940"/>
    </source>
</evidence>
<gene>
    <name evidence="15 17" type="primary">nhr-15</name>
    <name evidence="15" type="ORF">CELE_F33E11.1</name>
    <name evidence="17" type="ORF">F33E11.1</name>
</gene>
<dbReference type="Bgee" id="WBGene00003614">
    <property type="expression patterns" value="Expressed in pharyngeal muscle cell (C elegans) and 3 other cell types or tissues"/>
</dbReference>
<dbReference type="GO" id="GO:0005634">
    <property type="term" value="C:nucleus"/>
    <property type="evidence" value="ECO:0007669"/>
    <property type="project" value="UniProtKB-SubCell"/>
</dbReference>
<dbReference type="FunCoup" id="O61854">
    <property type="interactions" value="4"/>
</dbReference>
<dbReference type="Gene3D" id="1.10.565.10">
    <property type="entry name" value="Retinoid X Receptor"/>
    <property type="match status" value="1"/>
</dbReference>
<evidence type="ECO:0000256" key="11">
    <source>
        <dbReference type="RuleBase" id="RU004334"/>
    </source>
</evidence>
<dbReference type="PaxDb" id="6239-F33E11.1"/>
<evidence type="ECO:0000256" key="7">
    <source>
        <dbReference type="ARBA" id="ARBA00023125"/>
    </source>
</evidence>
<keyword evidence="9 11" id="KW-0675">Receptor</keyword>
<dbReference type="PIR" id="B88925">
    <property type="entry name" value="B88925"/>
</dbReference>
<dbReference type="GeneID" id="178558"/>
<dbReference type="PANTHER" id="PTHR45886">
    <property type="entry name" value="NUCLEAR HORMONE RECEPTOR FAMILY-RELATED-RELATED"/>
    <property type="match status" value="1"/>
</dbReference>
<dbReference type="CTD" id="178558"/>
<dbReference type="PROSITE" id="PS51030">
    <property type="entry name" value="NUCLEAR_REC_DBD_2"/>
    <property type="match status" value="1"/>
</dbReference>
<dbReference type="CDD" id="cd06960">
    <property type="entry name" value="NR_DBD_HNF4A"/>
    <property type="match status" value="1"/>
</dbReference>
<evidence type="ECO:0000256" key="4">
    <source>
        <dbReference type="ARBA" id="ARBA00022771"/>
    </source>
</evidence>
<name>O61854_CAEEL</name>
<dbReference type="InterPro" id="IPR035500">
    <property type="entry name" value="NHR-like_dom_sf"/>
</dbReference>
<protein>
    <submittedName>
        <fullName evidence="15">Nuclear Hormone Receptor family</fullName>
    </submittedName>
</protein>
<dbReference type="KEGG" id="cel:CELE_F33E11.1"/>
<dbReference type="PANTHER" id="PTHR45886:SF16">
    <property type="entry name" value="NUCLEAR HORMONE RECEPTOR FAMILY"/>
    <property type="match status" value="1"/>
</dbReference>
<feature type="domain" description="NR LBD" evidence="14">
    <location>
        <begin position="137"/>
        <end position="370"/>
    </location>
</feature>
<dbReference type="Pfam" id="PF00105">
    <property type="entry name" value="zf-C4"/>
    <property type="match status" value="1"/>
</dbReference>
<dbReference type="Pfam" id="PF00104">
    <property type="entry name" value="Hormone_recep"/>
    <property type="match status" value="1"/>
</dbReference>
<evidence type="ECO:0000259" key="13">
    <source>
        <dbReference type="PROSITE" id="PS51030"/>
    </source>
</evidence>
<dbReference type="Proteomes" id="UP000001940">
    <property type="component" value="Chromosome V"/>
</dbReference>
<dbReference type="InterPro" id="IPR001628">
    <property type="entry name" value="Znf_hrmn_rcpt"/>
</dbReference>
<comment type="subcellular location">
    <subcellularLocation>
        <location evidence="1 11">Nucleus</location>
    </subcellularLocation>
</comment>
<comment type="similarity">
    <text evidence="2 11">Belongs to the nuclear hormone receptor family.</text>
</comment>
<dbReference type="SMART" id="SM00430">
    <property type="entry name" value="HOLI"/>
    <property type="match status" value="1"/>
</dbReference>
<dbReference type="GO" id="GO:0000978">
    <property type="term" value="F:RNA polymerase II cis-regulatory region sequence-specific DNA binding"/>
    <property type="evidence" value="ECO:0007669"/>
    <property type="project" value="InterPro"/>
</dbReference>
<dbReference type="PhylomeDB" id="O61854"/>
<dbReference type="SUPFAM" id="SSF57716">
    <property type="entry name" value="Glucocorticoid receptor-like (DNA-binding domain)"/>
    <property type="match status" value="1"/>
</dbReference>
<dbReference type="InterPro" id="IPR049636">
    <property type="entry name" value="HNF4-like_DBD"/>
</dbReference>
<keyword evidence="3 11" id="KW-0479">Metal-binding</keyword>
<dbReference type="GO" id="GO:0008270">
    <property type="term" value="F:zinc ion binding"/>
    <property type="evidence" value="ECO:0007669"/>
    <property type="project" value="UniProtKB-KW"/>
</dbReference>
<evidence type="ECO:0000256" key="6">
    <source>
        <dbReference type="ARBA" id="ARBA00023015"/>
    </source>
</evidence>
<dbReference type="AlphaFoldDB" id="O61854"/>
<dbReference type="EMBL" id="BX284605">
    <property type="protein sequence ID" value="CCD70452.1"/>
    <property type="molecule type" value="Genomic_DNA"/>
</dbReference>
<evidence type="ECO:0000256" key="2">
    <source>
        <dbReference type="ARBA" id="ARBA00005993"/>
    </source>
</evidence>
<keyword evidence="6 11" id="KW-0805">Transcription regulation</keyword>
<feature type="domain" description="Nuclear receptor" evidence="13">
    <location>
        <begin position="30"/>
        <end position="111"/>
    </location>
</feature>
<dbReference type="InterPro" id="IPR000536">
    <property type="entry name" value="Nucl_hrmn_rcpt_lig-bd"/>
</dbReference>
<evidence type="ECO:0000256" key="1">
    <source>
        <dbReference type="ARBA" id="ARBA00004123"/>
    </source>
</evidence>
<dbReference type="PRINTS" id="PR00047">
    <property type="entry name" value="STROIDFINGER"/>
</dbReference>
<evidence type="ECO:0000256" key="3">
    <source>
        <dbReference type="ARBA" id="ARBA00022723"/>
    </source>
</evidence>
<dbReference type="PROSITE" id="PS00031">
    <property type="entry name" value="NUCLEAR_REC_DBD_1"/>
    <property type="match status" value="1"/>
</dbReference>
<keyword evidence="7 11" id="KW-0238">DNA-binding</keyword>
<keyword evidence="10 11" id="KW-0539">Nucleus</keyword>
<dbReference type="SMART" id="SM00399">
    <property type="entry name" value="ZnF_C4"/>
    <property type="match status" value="1"/>
</dbReference>
<dbReference type="PROSITE" id="PS51843">
    <property type="entry name" value="NR_LBD"/>
    <property type="match status" value="1"/>
</dbReference>
<evidence type="ECO:0000256" key="10">
    <source>
        <dbReference type="ARBA" id="ARBA00023242"/>
    </source>
</evidence>